<feature type="region of interest" description="Disordered" evidence="1">
    <location>
        <begin position="731"/>
        <end position="752"/>
    </location>
</feature>
<dbReference type="GO" id="GO:0072330">
    <property type="term" value="P:monocarboxylic acid biosynthetic process"/>
    <property type="evidence" value="ECO:0007669"/>
    <property type="project" value="UniProtKB-ARBA"/>
</dbReference>
<comment type="caution">
    <text evidence="4">The sequence shown here is derived from an EMBL/GenBank/DDBJ whole genome shotgun (WGS) entry which is preliminary data.</text>
</comment>
<dbReference type="GO" id="GO:0006629">
    <property type="term" value="P:lipid metabolic process"/>
    <property type="evidence" value="ECO:0007669"/>
    <property type="project" value="InterPro"/>
</dbReference>
<dbReference type="Pfam" id="PF04083">
    <property type="entry name" value="Abhydro_lipase"/>
    <property type="match status" value="1"/>
</dbReference>
<dbReference type="PANTHER" id="PTHR11005">
    <property type="entry name" value="LYSOSOMAL ACID LIPASE-RELATED"/>
    <property type="match status" value="1"/>
</dbReference>
<protein>
    <recommendedName>
        <fullName evidence="3">Partial AB-hydrolase lipase domain-containing protein</fullName>
    </recommendedName>
</protein>
<feature type="compositionally biased region" description="Polar residues" evidence="1">
    <location>
        <begin position="736"/>
        <end position="752"/>
    </location>
</feature>
<proteinExistence type="predicted"/>
<dbReference type="Proteomes" id="UP000177622">
    <property type="component" value="Unassembled WGS sequence"/>
</dbReference>
<evidence type="ECO:0000313" key="4">
    <source>
        <dbReference type="EMBL" id="OGE50830.1"/>
    </source>
</evidence>
<evidence type="ECO:0000313" key="5">
    <source>
        <dbReference type="Proteomes" id="UP000177622"/>
    </source>
</evidence>
<keyword evidence="2" id="KW-0472">Membrane</keyword>
<reference evidence="4 5" key="1">
    <citation type="journal article" date="2016" name="Sci. Rep.">
        <title>Penicillium arizonense, a new, genome sequenced fungal species, reveals a high chemical diversity in secreted metabolites.</title>
        <authorList>
            <person name="Grijseels S."/>
            <person name="Nielsen J.C."/>
            <person name="Randelovic M."/>
            <person name="Nielsen J."/>
            <person name="Nielsen K.F."/>
            <person name="Workman M."/>
            <person name="Frisvad J.C."/>
        </authorList>
    </citation>
    <scope>NUCLEOTIDE SEQUENCE [LARGE SCALE GENOMIC DNA]</scope>
    <source>
        <strain evidence="4 5">CBS 141311</strain>
    </source>
</reference>
<keyword evidence="2" id="KW-0812">Transmembrane</keyword>
<dbReference type="AlphaFoldDB" id="A0A1F5LCU7"/>
<gene>
    <name evidence="4" type="ORF">PENARI_c015G08916</name>
</gene>
<name>A0A1F5LCU7_PENAI</name>
<dbReference type="GO" id="GO:0017000">
    <property type="term" value="P:antibiotic biosynthetic process"/>
    <property type="evidence" value="ECO:0007669"/>
    <property type="project" value="UniProtKB-ARBA"/>
</dbReference>
<dbReference type="EMBL" id="LXJU01000015">
    <property type="protein sequence ID" value="OGE50830.1"/>
    <property type="molecule type" value="Genomic_DNA"/>
</dbReference>
<evidence type="ECO:0000256" key="2">
    <source>
        <dbReference type="SAM" id="Phobius"/>
    </source>
</evidence>
<evidence type="ECO:0000259" key="3">
    <source>
        <dbReference type="Pfam" id="PF04083"/>
    </source>
</evidence>
<dbReference type="STRING" id="1835702.A0A1F5LCU7"/>
<dbReference type="RefSeq" id="XP_022486276.1">
    <property type="nucleotide sequence ID" value="XM_022633854.1"/>
</dbReference>
<dbReference type="InterPro" id="IPR029058">
    <property type="entry name" value="AB_hydrolase_fold"/>
</dbReference>
<dbReference type="GeneID" id="34578588"/>
<feature type="region of interest" description="Disordered" evidence="1">
    <location>
        <begin position="174"/>
        <end position="196"/>
    </location>
</feature>
<accession>A0A1F5LCU7</accession>
<dbReference type="OrthoDB" id="6130531at2759"/>
<dbReference type="InterPro" id="IPR006693">
    <property type="entry name" value="AB_hydrolase_lipase"/>
</dbReference>
<dbReference type="Gene3D" id="3.40.50.1820">
    <property type="entry name" value="alpha/beta hydrolase"/>
    <property type="match status" value="1"/>
</dbReference>
<organism evidence="4 5">
    <name type="scientific">Penicillium arizonense</name>
    <dbReference type="NCBI Taxonomy" id="1835702"/>
    <lineage>
        <taxon>Eukaryota</taxon>
        <taxon>Fungi</taxon>
        <taxon>Dikarya</taxon>
        <taxon>Ascomycota</taxon>
        <taxon>Pezizomycotina</taxon>
        <taxon>Eurotiomycetes</taxon>
        <taxon>Eurotiomycetidae</taxon>
        <taxon>Eurotiales</taxon>
        <taxon>Aspergillaceae</taxon>
        <taxon>Penicillium</taxon>
    </lineage>
</organism>
<feature type="transmembrane region" description="Helical" evidence="2">
    <location>
        <begin position="107"/>
        <end position="130"/>
    </location>
</feature>
<keyword evidence="5" id="KW-1185">Reference proteome</keyword>
<keyword evidence="2" id="KW-1133">Transmembrane helix</keyword>
<evidence type="ECO:0000256" key="1">
    <source>
        <dbReference type="SAM" id="MobiDB-lite"/>
    </source>
</evidence>
<dbReference type="FunFam" id="3.40.50.1820:FF:000193">
    <property type="entry name" value="Ab-hydrolase associated lipase"/>
    <property type="match status" value="1"/>
</dbReference>
<dbReference type="SUPFAM" id="SSF53474">
    <property type="entry name" value="alpha/beta-Hydrolases"/>
    <property type="match status" value="1"/>
</dbReference>
<sequence>MSVTIPLEPLHTAHVKTGDHSSCHADASIQEFKSPSPYLERKADIGTEAEHIHVVSNMNSARSERTSGVEKQPSSGLQFLTEACEHPLFPPLPSYDAPSGLGRVRNYVFMAASFILSLCFLTVIFVGALFRTGVIALSEARLRLSGQNPAMHRAFYTEEQARRIARKEADRRWHLHKQKRDTDEEQAPGQSSLEGGKDPVVCDVAYYARRVGLDVEKFRVQTEDGFIIELWHVYDPQDYQALSAEERCERGPAVFTKPKTPHTTRPQSNRRYPILLVHGLLQSAGAFCTNDEDSLAFYLCKSGYDVWLGNNRCGSNPEHKTLSTADPRMWSWDIRQLGTLDLTALTSRVLYETGFEKLGLVCHSQGTTQTFVALAKEQRPELGERISVFCALAPAAYAGPLVRRPYFRFMSILSPTMFRFVFGIHSFIPLMMTARRLVPPKIYGTMAYWVFSFLFDWSDTRWERDLRHRMFQFAPVYVSAESMRWWLGSESFAKHKCILSTDEDLLRETDVNNTMCGDPVSEHGDDPEDACLGTPTPSPWFGPRTPPFAFWIGGSDALVDGRRLLNRFQSGREPHVRLVHSKVIDEYEHLDVLWAMDAVEQVGSEVRQVIWTTMPEDARQFRMARTAQTARCDDERPAWHQRQYLDHEGNPVILGKLSGVREFNKPEGYYQYRLQVYTKVPIQPENYDSIVAYLFGITELDPFLEIYTSTQPNAFSCVEHQRREIAYRKRLHAASDEQSNSQPPLIAKNSASRGSQILEPTGSCIFLTSDSYLAGYRREDGNELGTAPFAIDFSRRFPTEVRRVELEYRVPNIYGDIADFVEFGNEVVSEAIEMKANAPKNQSAINQWAYGMWRSAASYITPDGEWKIDYDADVPPPEKTAWDSQEVKEILEQQPTPNHESEDLSLKWGLGSDEKTLTVTNFTDTEESDLQYVIHVPFLAENTDDLSLLERTAYIFTTHILAKIGSARIRLEFRISGPSLASVLSSPNPNNLPVGAIYNAKDGSKQERLVPLQHSNVGIVPNYTCTQFAVILDRPAFITEPGILFLIENMESKPEFGPSGCETIIRRSGGVTEAARRLAMLDLKEEVGWDDVRYLTADEWRSIFGVSLAQYQAAVLEIEPFEPYQPQED</sequence>
<feature type="domain" description="Partial AB-hydrolase lipase" evidence="3">
    <location>
        <begin position="204"/>
        <end position="290"/>
    </location>
</feature>